<dbReference type="EMBL" id="JAEOAH010000007">
    <property type="protein sequence ID" value="MBK3494756.1"/>
    <property type="molecule type" value="Genomic_DNA"/>
</dbReference>
<dbReference type="Gene3D" id="3.40.640.10">
    <property type="entry name" value="Type I PLP-dependent aspartate aminotransferase-like (Major domain)"/>
    <property type="match status" value="1"/>
</dbReference>
<evidence type="ECO:0000313" key="2">
    <source>
        <dbReference type="EMBL" id="MBK3494756.1"/>
    </source>
</evidence>
<gene>
    <name evidence="2" type="ORF">JFL43_07775</name>
</gene>
<proteinExistence type="predicted"/>
<dbReference type="InterPro" id="IPR015424">
    <property type="entry name" value="PyrdxlP-dep_Trfase"/>
</dbReference>
<reference evidence="2 3" key="1">
    <citation type="submission" date="2020-12" db="EMBL/GenBank/DDBJ databases">
        <title>YIM B01967 draft genome.</title>
        <authorList>
            <person name="Yan X."/>
        </authorList>
    </citation>
    <scope>NUCLEOTIDE SEQUENCE [LARGE SCALE GENOMIC DNA]</scope>
    <source>
        <strain evidence="2 3">YIM B01967</strain>
    </source>
</reference>
<dbReference type="InterPro" id="IPR000192">
    <property type="entry name" value="Aminotrans_V_dom"/>
</dbReference>
<dbReference type="GO" id="GO:0008483">
    <property type="term" value="F:transaminase activity"/>
    <property type="evidence" value="ECO:0007669"/>
    <property type="project" value="UniProtKB-KW"/>
</dbReference>
<dbReference type="SUPFAM" id="SSF53383">
    <property type="entry name" value="PLP-dependent transferases"/>
    <property type="match status" value="1"/>
</dbReference>
<evidence type="ECO:0000313" key="3">
    <source>
        <dbReference type="Proteomes" id="UP000618943"/>
    </source>
</evidence>
<feature type="domain" description="Aminotransferase class V" evidence="1">
    <location>
        <begin position="2"/>
        <end position="78"/>
    </location>
</feature>
<name>A0ABS1H5T6_9BACL</name>
<keyword evidence="2" id="KW-0032">Aminotransferase</keyword>
<keyword evidence="2" id="KW-0808">Transferase</keyword>
<accession>A0ABS1H5T6</accession>
<dbReference type="RefSeq" id="WP_200748574.1">
    <property type="nucleotide sequence ID" value="NZ_JAEOAH010000007.1"/>
</dbReference>
<sequence length="84" mass="9546">MIESTRQRLKKLINCPIDHKLIFTLNSTQAINMGLRGILRNGDHVITTNFEHAAVSRTITALKKDRNIEFSVIDIDGMTSCEEF</sequence>
<dbReference type="Pfam" id="PF00266">
    <property type="entry name" value="Aminotran_5"/>
    <property type="match status" value="1"/>
</dbReference>
<dbReference type="InterPro" id="IPR015421">
    <property type="entry name" value="PyrdxlP-dep_Trfase_major"/>
</dbReference>
<evidence type="ECO:0000259" key="1">
    <source>
        <dbReference type="Pfam" id="PF00266"/>
    </source>
</evidence>
<protein>
    <submittedName>
        <fullName evidence="2">Aminotransferase class V-fold PLP-dependent enzyme</fullName>
    </submittedName>
</protein>
<organism evidence="2 3">
    <name type="scientific">Viridibacillus soli</name>
    <dbReference type="NCBI Taxonomy" id="2798301"/>
    <lineage>
        <taxon>Bacteria</taxon>
        <taxon>Bacillati</taxon>
        <taxon>Bacillota</taxon>
        <taxon>Bacilli</taxon>
        <taxon>Bacillales</taxon>
        <taxon>Caryophanaceae</taxon>
        <taxon>Viridibacillus</taxon>
    </lineage>
</organism>
<dbReference type="Proteomes" id="UP000618943">
    <property type="component" value="Unassembled WGS sequence"/>
</dbReference>
<keyword evidence="3" id="KW-1185">Reference proteome</keyword>
<comment type="caution">
    <text evidence="2">The sequence shown here is derived from an EMBL/GenBank/DDBJ whole genome shotgun (WGS) entry which is preliminary data.</text>
</comment>